<dbReference type="OMA" id="INYICQL"/>
<evidence type="ECO:0000256" key="11">
    <source>
        <dbReference type="SAM" id="MobiDB-lite"/>
    </source>
</evidence>
<dbReference type="Proteomes" id="UP000019132">
    <property type="component" value="Unassembled WGS sequence"/>
</dbReference>
<keyword evidence="8" id="KW-0255">Endonuclease</keyword>
<dbReference type="CDD" id="cd07718">
    <property type="entry name" value="RNaseZ_ELAC1_ELAC2-C-term-like_MBL-fold"/>
    <property type="match status" value="1"/>
</dbReference>
<keyword evidence="5" id="KW-0819">tRNA processing</keyword>
<dbReference type="eggNOG" id="KOG2121">
    <property type="taxonomic scope" value="Eukaryota"/>
</dbReference>
<reference evidence="15" key="2">
    <citation type="submission" date="2010-04" db="EMBL/GenBank/DDBJ databases">
        <authorList>
            <person name="Buell R."/>
            <person name="Hamilton J."/>
            <person name="Hostetler J."/>
        </authorList>
    </citation>
    <scope>NUCLEOTIDE SEQUENCE [LARGE SCALE GENOMIC DNA]</scope>
    <source>
        <strain evidence="15">DAOM:BR144</strain>
    </source>
</reference>
<dbReference type="Gene3D" id="3.60.15.10">
    <property type="entry name" value="Ribonuclease Z/Hydroxyacylglutathione hydrolase-like"/>
    <property type="match status" value="2"/>
</dbReference>
<evidence type="ECO:0000256" key="4">
    <source>
        <dbReference type="ARBA" id="ARBA00012477"/>
    </source>
</evidence>
<dbReference type="EC" id="3.1.26.11" evidence="4"/>
<evidence type="ECO:0000256" key="2">
    <source>
        <dbReference type="ARBA" id="ARBA00001947"/>
    </source>
</evidence>
<dbReference type="SUPFAM" id="SSF56281">
    <property type="entry name" value="Metallo-hydrolase/oxidoreductase"/>
    <property type="match status" value="2"/>
</dbReference>
<feature type="region of interest" description="Disordered" evidence="11">
    <location>
        <begin position="170"/>
        <end position="195"/>
    </location>
</feature>
<sequence>MVVQVQILSVDSTEMAPSLLLSTETQRFLFNVGDGTQRMCMEHHVRLAKLKHVFLTELRTHCVGGLPGMILTVSDTGKDALQIYGPPGTQRYIHATRHFLFRPNFGLQANDLVSAALVTLAKSPLAGAKDDHNASKPQTFTACYSDDEVAVYAVVTSRANTGIKRKLPESLSMSSAAEDDATPDTRSKDDDTSASTAANDCVSYIVETASQRGKFLVEKAIALGVPKGKLFGQLHHGKDVTLPDGRVVKSSECVSPSLPGSGCAVIACPSIAYVEELVKATEFTRYQMPPTTSGNALKRSPEVQLAALYHFAPSDVLHHPKYVEWVRAFGDDVDHIVLRHDACPRKTVYRASAKLQAQLQTVFPRAFPSSSYELGDAETPFSRSVTMPFSPEKPVVVGESMLKYTLAPTTRRGFDAKTCFPRLNMDDIRASTAAAQEKLQCQDTTEGDNEDMATSPTVQGRITFLGTGCAIPSKYRNVTGMYLEIERDTTTADGENAKQWDGMMLDCGEGSFGQLYRYANGDTARVHALVNNLKCIWISHNHADHHLGLLRMLSERDSDTTAPLMILGPTPVEYWLKEYAAIDPSIVGKYTFVDNYCFNSLDPRFEEAVTISKPTRAWLRDALQITGLECVPVKHAFMSYALVVMFADSLKIAFSGDCRPSRELASKARDAFLLIHEATFEDAMAQEAKSKDHSTTAEAIDVGRNANAKHIILTHFSQRYPKMPVLEQQEGGKTADVLTAIDMLSLRFQELHQPHLMEICTDLMARDDKEDENDEST</sequence>
<dbReference type="InParanoid" id="K3WT74"/>
<comment type="cofactor">
    <cofactor evidence="2">
        <name>Zn(2+)</name>
        <dbReference type="ChEBI" id="CHEBI:29105"/>
    </cofactor>
</comment>
<evidence type="ECO:0000259" key="12">
    <source>
        <dbReference type="Pfam" id="PF12706"/>
    </source>
</evidence>
<accession>K3WT74</accession>
<evidence type="ECO:0000256" key="3">
    <source>
        <dbReference type="ARBA" id="ARBA00007823"/>
    </source>
</evidence>
<keyword evidence="15" id="KW-1185">Reference proteome</keyword>
<evidence type="ECO:0000256" key="5">
    <source>
        <dbReference type="ARBA" id="ARBA00022694"/>
    </source>
</evidence>
<feature type="domain" description="Metallo-beta-lactamase" evidence="12">
    <location>
        <begin position="505"/>
        <end position="716"/>
    </location>
</feature>
<dbReference type="InterPro" id="IPR027794">
    <property type="entry name" value="tRNase_Z_dom"/>
</dbReference>
<comment type="catalytic activity">
    <reaction evidence="1">
        <text>Endonucleolytic cleavage of RNA, removing extra 3' nucleotides from tRNA precursor, generating 3' termini of tRNAs. A 3'-hydroxy group is left at the tRNA terminus and a 5'-phosphoryl group is left at the trailer molecule.</text>
        <dbReference type="EC" id="3.1.26.11"/>
    </reaction>
</comment>
<dbReference type="InterPro" id="IPR001279">
    <property type="entry name" value="Metallo-B-lactamas"/>
</dbReference>
<dbReference type="GO" id="GO:0042781">
    <property type="term" value="F:3'-tRNA processing endoribonuclease activity"/>
    <property type="evidence" value="ECO:0007669"/>
    <property type="project" value="UniProtKB-EC"/>
</dbReference>
<dbReference type="GO" id="GO:0005739">
    <property type="term" value="C:mitochondrion"/>
    <property type="evidence" value="ECO:0007669"/>
    <property type="project" value="TreeGrafter"/>
</dbReference>
<keyword evidence="7" id="KW-0479">Metal-binding</keyword>
<dbReference type="HOGENOM" id="CLU_006220_2_0_1"/>
<comment type="similarity">
    <text evidence="3">Belongs to the RNase Z family.</text>
</comment>
<dbReference type="AlphaFoldDB" id="K3WT74"/>
<evidence type="ECO:0000256" key="6">
    <source>
        <dbReference type="ARBA" id="ARBA00022722"/>
    </source>
</evidence>
<keyword evidence="10" id="KW-0862">Zinc</keyword>
<evidence type="ECO:0000256" key="7">
    <source>
        <dbReference type="ARBA" id="ARBA00022723"/>
    </source>
</evidence>
<dbReference type="Pfam" id="PF13691">
    <property type="entry name" value="Lactamase_B_4"/>
    <property type="match status" value="1"/>
</dbReference>
<reference evidence="15" key="1">
    <citation type="journal article" date="2010" name="Genome Biol.">
        <title>Genome sequence of the necrotrophic plant pathogen Pythium ultimum reveals original pathogenicity mechanisms and effector repertoire.</title>
        <authorList>
            <person name="Levesque C.A."/>
            <person name="Brouwer H."/>
            <person name="Cano L."/>
            <person name="Hamilton J.P."/>
            <person name="Holt C."/>
            <person name="Huitema E."/>
            <person name="Raffaele S."/>
            <person name="Robideau G.P."/>
            <person name="Thines M."/>
            <person name="Win J."/>
            <person name="Zerillo M.M."/>
            <person name="Beakes G.W."/>
            <person name="Boore J.L."/>
            <person name="Busam D."/>
            <person name="Dumas B."/>
            <person name="Ferriera S."/>
            <person name="Fuerstenberg S.I."/>
            <person name="Gachon C.M."/>
            <person name="Gaulin E."/>
            <person name="Govers F."/>
            <person name="Grenville-Briggs L."/>
            <person name="Horner N."/>
            <person name="Hostetler J."/>
            <person name="Jiang R.H."/>
            <person name="Johnson J."/>
            <person name="Krajaejun T."/>
            <person name="Lin H."/>
            <person name="Meijer H.J."/>
            <person name="Moore B."/>
            <person name="Morris P."/>
            <person name="Phuntmart V."/>
            <person name="Puiu D."/>
            <person name="Shetty J."/>
            <person name="Stajich J.E."/>
            <person name="Tripathy S."/>
            <person name="Wawra S."/>
            <person name="van West P."/>
            <person name="Whitty B.R."/>
            <person name="Coutinho P.M."/>
            <person name="Henrissat B."/>
            <person name="Martin F."/>
            <person name="Thomas P.D."/>
            <person name="Tyler B.M."/>
            <person name="De Vries R.P."/>
            <person name="Kamoun S."/>
            <person name="Yandell M."/>
            <person name="Tisserat N."/>
            <person name="Buell C.R."/>
        </authorList>
    </citation>
    <scope>NUCLEOTIDE SEQUENCE</scope>
    <source>
        <strain evidence="15">DAOM:BR144</strain>
    </source>
</reference>
<evidence type="ECO:0000256" key="9">
    <source>
        <dbReference type="ARBA" id="ARBA00022801"/>
    </source>
</evidence>
<dbReference type="PANTHER" id="PTHR12553">
    <property type="entry name" value="ZINC PHOSPHODIESTERASE ELAC PROTEIN 2"/>
    <property type="match status" value="1"/>
</dbReference>
<keyword evidence="6" id="KW-0540">Nuclease</keyword>
<keyword evidence="9" id="KW-0378">Hydrolase</keyword>
<proteinExistence type="inferred from homology"/>
<dbReference type="VEuPathDB" id="FungiDB:PYU1_G008152"/>
<dbReference type="STRING" id="431595.K3WT74"/>
<reference evidence="14" key="3">
    <citation type="submission" date="2015-02" db="UniProtKB">
        <authorList>
            <consortium name="EnsemblProtists"/>
        </authorList>
    </citation>
    <scope>IDENTIFICATION</scope>
    <source>
        <strain evidence="14">DAOM BR144</strain>
    </source>
</reference>
<dbReference type="GO" id="GO:1990180">
    <property type="term" value="P:mitochondrial tRNA 3'-end processing"/>
    <property type="evidence" value="ECO:0007669"/>
    <property type="project" value="TreeGrafter"/>
</dbReference>
<dbReference type="Pfam" id="PF12706">
    <property type="entry name" value="Lactamase_B_2"/>
    <property type="match status" value="1"/>
</dbReference>
<evidence type="ECO:0000256" key="10">
    <source>
        <dbReference type="ARBA" id="ARBA00022833"/>
    </source>
</evidence>
<dbReference type="EnsemblProtists" id="PYU1_T008168">
    <property type="protein sequence ID" value="PYU1_T008168"/>
    <property type="gene ID" value="PYU1_G008152"/>
</dbReference>
<dbReference type="FunCoup" id="K3WT74">
    <property type="interactions" value="368"/>
</dbReference>
<dbReference type="InterPro" id="IPR036866">
    <property type="entry name" value="RibonucZ/Hydroxyglut_hydro"/>
</dbReference>
<evidence type="ECO:0000256" key="1">
    <source>
        <dbReference type="ARBA" id="ARBA00000402"/>
    </source>
</evidence>
<organism evidence="14 15">
    <name type="scientific">Globisporangium ultimum (strain ATCC 200006 / CBS 805.95 / DAOM BR144)</name>
    <name type="common">Pythium ultimum</name>
    <dbReference type="NCBI Taxonomy" id="431595"/>
    <lineage>
        <taxon>Eukaryota</taxon>
        <taxon>Sar</taxon>
        <taxon>Stramenopiles</taxon>
        <taxon>Oomycota</taxon>
        <taxon>Peronosporomycetes</taxon>
        <taxon>Pythiales</taxon>
        <taxon>Pythiaceae</taxon>
        <taxon>Globisporangium</taxon>
    </lineage>
</organism>
<dbReference type="PANTHER" id="PTHR12553:SF49">
    <property type="entry name" value="ZINC PHOSPHODIESTERASE ELAC PROTEIN 2"/>
    <property type="match status" value="1"/>
</dbReference>
<feature type="domain" description="tRNase Z endonuclease" evidence="13">
    <location>
        <begin position="9"/>
        <end position="65"/>
    </location>
</feature>
<protein>
    <recommendedName>
        <fullName evidence="4">ribonuclease Z</fullName>
        <ecNumber evidence="4">3.1.26.11</ecNumber>
    </recommendedName>
</protein>
<dbReference type="InterPro" id="IPR047151">
    <property type="entry name" value="RNZ2-like"/>
</dbReference>
<dbReference type="GO" id="GO:0046872">
    <property type="term" value="F:metal ion binding"/>
    <property type="evidence" value="ECO:0007669"/>
    <property type="project" value="UniProtKB-KW"/>
</dbReference>
<dbReference type="EMBL" id="GL376619">
    <property type="status" value="NOT_ANNOTATED_CDS"/>
    <property type="molecule type" value="Genomic_DNA"/>
</dbReference>
<evidence type="ECO:0000256" key="8">
    <source>
        <dbReference type="ARBA" id="ARBA00022759"/>
    </source>
</evidence>
<evidence type="ECO:0000313" key="14">
    <source>
        <dbReference type="EnsemblProtists" id="PYU1_T008168"/>
    </source>
</evidence>
<name>K3WT74_GLOUD</name>
<evidence type="ECO:0000259" key="13">
    <source>
        <dbReference type="Pfam" id="PF13691"/>
    </source>
</evidence>
<evidence type="ECO:0000313" key="15">
    <source>
        <dbReference type="Proteomes" id="UP000019132"/>
    </source>
</evidence>